<dbReference type="AlphaFoldDB" id="A0A8C6XP30"/>
<dbReference type="SUPFAM" id="SSF47473">
    <property type="entry name" value="EF-hand"/>
    <property type="match status" value="1"/>
</dbReference>
<sequence>SCGEEKVENQSSTKMESDARTGYIHNKRLVSRYLIFLASISPESHLLFFLSHTLYLCIAFRTAYDTFRKDLDGIIDLAALEATAHDLGINLTEEEVLDELIYADMDGKCVAIDLIYDYKVNKIKSKWFNHLTYMSSSVFFNAHFVFFLVLLSSYYRQKFLDCTGKKASGRAAKQDQHHPDKERLPKSQSSPIAAFAGAARISKSILTFDCVLLYLAKVNPSESPYNQMPIFPLIPNRDVLVKGKPTKDVQKLDMQRKMEPLSSFEDHFLHKKRWIKQIVTFLHVCLYDTDLLRFDKPSLYILFRFVLLYIVKKVTGSYRKVMAFRERNKILKLWKRLRGGEIGLETDNPSFYQIFSTYTWSWNVLQELVSPRELQEYDKKQYQPLFFPCLFSANSAITAKKAA</sequence>
<feature type="region of interest" description="Disordered" evidence="3">
    <location>
        <begin position="170"/>
        <end position="189"/>
    </location>
</feature>
<evidence type="ECO:0000256" key="4">
    <source>
        <dbReference type="SAM" id="Phobius"/>
    </source>
</evidence>
<dbReference type="OrthoDB" id="26525at2759"/>
<dbReference type="OMA" id="DKPSLYI"/>
<evidence type="ECO:0000256" key="3">
    <source>
        <dbReference type="SAM" id="MobiDB-lite"/>
    </source>
</evidence>
<evidence type="ECO:0000256" key="2">
    <source>
        <dbReference type="ARBA" id="ARBA00022837"/>
    </source>
</evidence>
<gene>
    <name evidence="5" type="primary">EFCAB3</name>
</gene>
<dbReference type="Gene3D" id="1.10.238.10">
    <property type="entry name" value="EF-hand"/>
    <property type="match status" value="1"/>
</dbReference>
<organism evidence="5 6">
    <name type="scientific">Naja naja</name>
    <name type="common">Indian cobra</name>
    <dbReference type="NCBI Taxonomy" id="35670"/>
    <lineage>
        <taxon>Eukaryota</taxon>
        <taxon>Metazoa</taxon>
        <taxon>Chordata</taxon>
        <taxon>Craniata</taxon>
        <taxon>Vertebrata</taxon>
        <taxon>Euteleostomi</taxon>
        <taxon>Lepidosauria</taxon>
        <taxon>Squamata</taxon>
        <taxon>Bifurcata</taxon>
        <taxon>Unidentata</taxon>
        <taxon>Episquamata</taxon>
        <taxon>Toxicofera</taxon>
        <taxon>Serpentes</taxon>
        <taxon>Colubroidea</taxon>
        <taxon>Elapidae</taxon>
        <taxon>Elapinae</taxon>
        <taxon>Naja</taxon>
    </lineage>
</organism>
<keyword evidence="1" id="KW-0677">Repeat</keyword>
<keyword evidence="4" id="KW-1133">Transmembrane helix</keyword>
<name>A0A8C6XP30_NAJNA</name>
<dbReference type="InterPro" id="IPR011992">
    <property type="entry name" value="EF-hand-dom_pair"/>
</dbReference>
<feature type="compositionally biased region" description="Basic and acidic residues" evidence="3">
    <location>
        <begin position="172"/>
        <end position="185"/>
    </location>
</feature>
<accession>A0A8C6XP30</accession>
<keyword evidence="4" id="KW-0472">Membrane</keyword>
<keyword evidence="4" id="KW-0812">Transmembrane</keyword>
<dbReference type="PANTHER" id="PTHR22656:SF1">
    <property type="entry name" value="EF-HAND CALCIUM-BINDING DOMAIN-CONTAINING PROTEIN 13"/>
    <property type="match status" value="1"/>
</dbReference>
<protein>
    <submittedName>
        <fullName evidence="5">EF-hand calcium binding domain 3</fullName>
    </submittedName>
</protein>
<dbReference type="PANTHER" id="PTHR22656">
    <property type="entry name" value="EF-HAND CALCIUM-BINDING DOMAIN-CONTAINING PROTEIN 13"/>
    <property type="match status" value="1"/>
</dbReference>
<evidence type="ECO:0000256" key="1">
    <source>
        <dbReference type="ARBA" id="ARBA00022737"/>
    </source>
</evidence>
<reference evidence="5" key="1">
    <citation type="submission" date="2025-08" db="UniProtKB">
        <authorList>
            <consortium name="Ensembl"/>
        </authorList>
    </citation>
    <scope>IDENTIFICATION</scope>
</reference>
<dbReference type="Ensembl" id="ENSNNAT00000017686.1">
    <property type="protein sequence ID" value="ENSNNAP00000016855.1"/>
    <property type="gene ID" value="ENSNNAG00000011313.1"/>
</dbReference>
<dbReference type="Proteomes" id="UP000694559">
    <property type="component" value="Unplaced"/>
</dbReference>
<evidence type="ECO:0000313" key="5">
    <source>
        <dbReference type="Ensembl" id="ENSNNAP00000016855.1"/>
    </source>
</evidence>
<keyword evidence="6" id="KW-1185">Reference proteome</keyword>
<feature type="transmembrane region" description="Helical" evidence="4">
    <location>
        <begin position="131"/>
        <end position="155"/>
    </location>
</feature>
<reference evidence="5" key="2">
    <citation type="submission" date="2025-09" db="UniProtKB">
        <authorList>
            <consortium name="Ensembl"/>
        </authorList>
    </citation>
    <scope>IDENTIFICATION</scope>
</reference>
<proteinExistence type="predicted"/>
<keyword evidence="2" id="KW-0106">Calcium</keyword>
<evidence type="ECO:0000313" key="6">
    <source>
        <dbReference type="Proteomes" id="UP000694559"/>
    </source>
</evidence>
<dbReference type="GeneTree" id="ENSGT00940000161358"/>